<feature type="transmembrane region" description="Helical" evidence="20">
    <location>
        <begin position="513"/>
        <end position="530"/>
    </location>
</feature>
<evidence type="ECO:0000256" key="15">
    <source>
        <dbReference type="ARBA" id="ARBA00048041"/>
    </source>
</evidence>
<dbReference type="Gene3D" id="3.50.50.60">
    <property type="entry name" value="FAD/NAD(P)-binding domain"/>
    <property type="match status" value="1"/>
</dbReference>
<keyword evidence="6 18" id="KW-0256">Endoplasmic reticulum</keyword>
<keyword evidence="22" id="KW-1185">Reference proteome</keyword>
<dbReference type="PRINTS" id="PR00370">
    <property type="entry name" value="FMOXYGENASE"/>
</dbReference>
<dbReference type="InterPro" id="IPR050346">
    <property type="entry name" value="FMO-like"/>
</dbReference>
<gene>
    <name evidence="21" type="ORF">QR680_001497</name>
</gene>
<dbReference type="PRINTS" id="PR01121">
    <property type="entry name" value="FMOXYGENASE1"/>
</dbReference>
<evidence type="ECO:0000256" key="11">
    <source>
        <dbReference type="ARBA" id="ARBA00023033"/>
    </source>
</evidence>
<evidence type="ECO:0000256" key="18">
    <source>
        <dbReference type="PIRNR" id="PIRNR000332"/>
    </source>
</evidence>
<comment type="cofactor">
    <cofactor evidence="1 18 19">
        <name>FAD</name>
        <dbReference type="ChEBI" id="CHEBI:57692"/>
    </cofactor>
</comment>
<evidence type="ECO:0000256" key="14">
    <source>
        <dbReference type="ARBA" id="ARBA00047338"/>
    </source>
</evidence>
<dbReference type="PANTHER" id="PTHR23023">
    <property type="entry name" value="DIMETHYLANILINE MONOOXYGENASE"/>
    <property type="match status" value="1"/>
</dbReference>
<dbReference type="PIRSF" id="PIRSF000332">
    <property type="entry name" value="FMO"/>
    <property type="match status" value="1"/>
</dbReference>
<evidence type="ECO:0000256" key="5">
    <source>
        <dbReference type="ARBA" id="ARBA00022692"/>
    </source>
</evidence>
<accession>A0AA39GZE5</accession>
<dbReference type="FunFam" id="3.50.50.60:FF:000159">
    <property type="entry name" value="Dimethylaniline monooxygenase [N-oxide-forming]"/>
    <property type="match status" value="1"/>
</dbReference>
<evidence type="ECO:0000256" key="3">
    <source>
        <dbReference type="ARBA" id="ARBA00009183"/>
    </source>
</evidence>
<reference evidence="21" key="1">
    <citation type="submission" date="2023-06" db="EMBL/GenBank/DDBJ databases">
        <title>Genomic analysis of the entomopathogenic nematode Steinernema hermaphroditum.</title>
        <authorList>
            <person name="Schwarz E.M."/>
            <person name="Heppert J.K."/>
            <person name="Baniya A."/>
            <person name="Schwartz H.T."/>
            <person name="Tan C.-H."/>
            <person name="Antoshechkin I."/>
            <person name="Sternberg P.W."/>
            <person name="Goodrich-Blair H."/>
            <person name="Dillman A.R."/>
        </authorList>
    </citation>
    <scope>NUCLEOTIDE SEQUENCE</scope>
    <source>
        <strain evidence="21">PS9179</strain>
        <tissue evidence="21">Whole animal</tissue>
    </source>
</reference>
<evidence type="ECO:0000256" key="7">
    <source>
        <dbReference type="ARBA" id="ARBA00022827"/>
    </source>
</evidence>
<evidence type="ECO:0000256" key="17">
    <source>
        <dbReference type="ARBA" id="ARBA00049443"/>
    </source>
</evidence>
<keyword evidence="8 18" id="KW-0521">NADP</keyword>
<dbReference type="EMBL" id="JAUCMV010000005">
    <property type="protein sequence ID" value="KAK0395936.1"/>
    <property type="molecule type" value="Genomic_DNA"/>
</dbReference>
<dbReference type="Proteomes" id="UP001175271">
    <property type="component" value="Unassembled WGS sequence"/>
</dbReference>
<dbReference type="GO" id="GO:0050661">
    <property type="term" value="F:NADP binding"/>
    <property type="evidence" value="ECO:0007669"/>
    <property type="project" value="InterPro"/>
</dbReference>
<dbReference type="InterPro" id="IPR020946">
    <property type="entry name" value="Flavin_mOase-like"/>
</dbReference>
<evidence type="ECO:0000256" key="13">
    <source>
        <dbReference type="ARBA" id="ARBA00045957"/>
    </source>
</evidence>
<comment type="function">
    <text evidence="13">Broad spectrum monooxygenase that catalyzes the oxygenation of a wide variety of nitrogen- and sulfur-containing compounds including xenobiotics. Catalyzes the S-oxygenation of hypotaurine to produce taurine, an organic osmolyte involved in cell volume regulation as well as a variety of cytoprotective and developmental processes. In vitro, catalyzes the N-oxygenation of trimethylamine (TMA) to produce trimethylamine N-oxide (TMAO) and could therefore participate to the detoxification of this compound that is generated by the action of gut microbiota from dietary precursors such as choline, choline containing compounds, betaine or L-carnitine.</text>
</comment>
<evidence type="ECO:0000256" key="8">
    <source>
        <dbReference type="ARBA" id="ARBA00022857"/>
    </source>
</evidence>
<evidence type="ECO:0000256" key="16">
    <source>
        <dbReference type="ARBA" id="ARBA00048088"/>
    </source>
</evidence>
<dbReference type="GO" id="GO:0034899">
    <property type="term" value="F:trimethylamine monooxygenase activity"/>
    <property type="evidence" value="ECO:0007669"/>
    <property type="project" value="UniProtKB-EC"/>
</dbReference>
<dbReference type="GO" id="GO:0050660">
    <property type="term" value="F:flavin adenine dinucleotide binding"/>
    <property type="evidence" value="ECO:0007669"/>
    <property type="project" value="InterPro"/>
</dbReference>
<comment type="catalytic activity">
    <reaction evidence="16">
        <text>trimethylamine + NADPH + O2 = trimethylamine N-oxide + NADP(+) + H2O</text>
        <dbReference type="Rhea" id="RHEA:31979"/>
        <dbReference type="ChEBI" id="CHEBI:15377"/>
        <dbReference type="ChEBI" id="CHEBI:15379"/>
        <dbReference type="ChEBI" id="CHEBI:15724"/>
        <dbReference type="ChEBI" id="CHEBI:57783"/>
        <dbReference type="ChEBI" id="CHEBI:58349"/>
        <dbReference type="ChEBI" id="CHEBI:58389"/>
        <dbReference type="EC" id="1.14.13.148"/>
    </reaction>
    <physiologicalReaction direction="left-to-right" evidence="16">
        <dbReference type="Rhea" id="RHEA:31980"/>
    </physiologicalReaction>
</comment>
<comment type="catalytic activity">
    <reaction evidence="14">
        <text>hypotaurine + NADH + O2 + H(+) = taurine + NAD(+) + H2O</text>
        <dbReference type="Rhea" id="RHEA:74111"/>
        <dbReference type="ChEBI" id="CHEBI:15377"/>
        <dbReference type="ChEBI" id="CHEBI:15378"/>
        <dbReference type="ChEBI" id="CHEBI:15379"/>
        <dbReference type="ChEBI" id="CHEBI:57540"/>
        <dbReference type="ChEBI" id="CHEBI:57853"/>
        <dbReference type="ChEBI" id="CHEBI:57945"/>
        <dbReference type="ChEBI" id="CHEBI:507393"/>
        <dbReference type="EC" id="1.14.13.8"/>
    </reaction>
    <physiologicalReaction direction="left-to-right" evidence="14">
        <dbReference type="Rhea" id="RHEA:74112"/>
    </physiologicalReaction>
</comment>
<dbReference type="InterPro" id="IPR002253">
    <property type="entry name" value="Flavin_mOase_1"/>
</dbReference>
<comment type="catalytic activity">
    <reaction evidence="15">
        <text>hypotaurine + NADPH + O2 + H(+) = taurine + NADP(+) + H2O</text>
        <dbReference type="Rhea" id="RHEA:69819"/>
        <dbReference type="ChEBI" id="CHEBI:15377"/>
        <dbReference type="ChEBI" id="CHEBI:15378"/>
        <dbReference type="ChEBI" id="CHEBI:15379"/>
        <dbReference type="ChEBI" id="CHEBI:57783"/>
        <dbReference type="ChEBI" id="CHEBI:57853"/>
        <dbReference type="ChEBI" id="CHEBI:58349"/>
        <dbReference type="ChEBI" id="CHEBI:507393"/>
        <dbReference type="EC" id="1.14.13.8"/>
    </reaction>
    <physiologicalReaction direction="left-to-right" evidence="15">
        <dbReference type="Rhea" id="RHEA:69820"/>
    </physiologicalReaction>
</comment>
<comment type="similarity">
    <text evidence="3 18 19">Belongs to the FMO family.</text>
</comment>
<dbReference type="InterPro" id="IPR036188">
    <property type="entry name" value="FAD/NAD-bd_sf"/>
</dbReference>
<comment type="catalytic activity">
    <reaction evidence="17">
        <text>N,N-dimethylaniline + NADPH + O2 + H(+) = N,N-dimethylaniline N-oxide + NADP(+) + H2O</text>
        <dbReference type="Rhea" id="RHEA:24468"/>
        <dbReference type="ChEBI" id="CHEBI:15377"/>
        <dbReference type="ChEBI" id="CHEBI:15378"/>
        <dbReference type="ChEBI" id="CHEBI:15379"/>
        <dbReference type="ChEBI" id="CHEBI:16269"/>
        <dbReference type="ChEBI" id="CHEBI:17735"/>
        <dbReference type="ChEBI" id="CHEBI:57783"/>
        <dbReference type="ChEBI" id="CHEBI:58349"/>
        <dbReference type="EC" id="1.14.13.8"/>
    </reaction>
    <physiologicalReaction direction="left-to-right" evidence="17">
        <dbReference type="Rhea" id="RHEA:24469"/>
    </physiologicalReaction>
</comment>
<dbReference type="AlphaFoldDB" id="A0AA39GZE5"/>
<dbReference type="InterPro" id="IPR000960">
    <property type="entry name" value="Flavin_mOase"/>
</dbReference>
<protein>
    <recommendedName>
        <fullName evidence="19">Flavin-containing monooxygenase</fullName>
        <ecNumber evidence="19">1.-.-.-</ecNumber>
    </recommendedName>
</protein>
<evidence type="ECO:0000256" key="12">
    <source>
        <dbReference type="ARBA" id="ARBA00023136"/>
    </source>
</evidence>
<evidence type="ECO:0000256" key="20">
    <source>
        <dbReference type="SAM" id="Phobius"/>
    </source>
</evidence>
<dbReference type="Pfam" id="PF00743">
    <property type="entry name" value="FMO-like"/>
    <property type="match status" value="1"/>
</dbReference>
<proteinExistence type="inferred from homology"/>
<organism evidence="21 22">
    <name type="scientific">Steinernema hermaphroditum</name>
    <dbReference type="NCBI Taxonomy" id="289476"/>
    <lineage>
        <taxon>Eukaryota</taxon>
        <taxon>Metazoa</taxon>
        <taxon>Ecdysozoa</taxon>
        <taxon>Nematoda</taxon>
        <taxon>Chromadorea</taxon>
        <taxon>Rhabditida</taxon>
        <taxon>Tylenchina</taxon>
        <taxon>Panagrolaimomorpha</taxon>
        <taxon>Strongyloidoidea</taxon>
        <taxon>Steinernematidae</taxon>
        <taxon>Steinernema</taxon>
    </lineage>
</organism>
<keyword evidence="7 18" id="KW-0274">FAD</keyword>
<dbReference type="GO" id="GO:0004499">
    <property type="term" value="F:N,N-dimethylaniline monooxygenase activity"/>
    <property type="evidence" value="ECO:0007669"/>
    <property type="project" value="UniProtKB-UniRule"/>
</dbReference>
<comment type="subcellular location">
    <subcellularLocation>
        <location evidence="2">Endoplasmic reticulum membrane</location>
        <topology evidence="2">Single-pass membrane protein</topology>
    </subcellularLocation>
</comment>
<evidence type="ECO:0000256" key="9">
    <source>
        <dbReference type="ARBA" id="ARBA00022989"/>
    </source>
</evidence>
<keyword evidence="12 18" id="KW-0472">Membrane</keyword>
<keyword evidence="10 18" id="KW-0560">Oxidoreductase</keyword>
<evidence type="ECO:0000256" key="19">
    <source>
        <dbReference type="RuleBase" id="RU361177"/>
    </source>
</evidence>
<evidence type="ECO:0000313" key="21">
    <source>
        <dbReference type="EMBL" id="KAK0395936.1"/>
    </source>
</evidence>
<dbReference type="EC" id="1.-.-.-" evidence="19"/>
<dbReference type="SUPFAM" id="SSF51905">
    <property type="entry name" value="FAD/NAD(P)-binding domain"/>
    <property type="match status" value="2"/>
</dbReference>
<keyword evidence="11 18" id="KW-0503">Monooxygenase</keyword>
<keyword evidence="5 20" id="KW-0812">Transmembrane</keyword>
<evidence type="ECO:0000256" key="1">
    <source>
        <dbReference type="ARBA" id="ARBA00001974"/>
    </source>
</evidence>
<keyword evidence="4 18" id="KW-0285">Flavoprotein</keyword>
<evidence type="ECO:0000256" key="2">
    <source>
        <dbReference type="ARBA" id="ARBA00004389"/>
    </source>
</evidence>
<keyword evidence="9 20" id="KW-1133">Transmembrane helix</keyword>
<evidence type="ECO:0000256" key="4">
    <source>
        <dbReference type="ARBA" id="ARBA00022630"/>
    </source>
</evidence>
<evidence type="ECO:0000256" key="10">
    <source>
        <dbReference type="ARBA" id="ARBA00023002"/>
    </source>
</evidence>
<sequence length="531" mass="60309">MSKRVAIVGAGVSGLAATRCALLYGATPVVFEAASEVGGLWHFKDDPNDGPSVMKNTVINTSKEMTAFSDFVPAQEAPVFMSHSDIHRYLLAYTEHHGLREYINFGTTVVSIWRSEDYTENGQWVVTYKTNNAPTERTETFDGVLICTGHHSQPWRPLPMRNEKLFQGRIMHSSEYRSSDAFKDKTVVIVGLGNSAVDCAVDLSNVAKKVYLSTRRGAWLRPRIGPRGMPVDVKTKTRFNFYKDKLVPTFLKTYLFECQLQNRLDHAAYGLTPDHHVFSSAHPTISDELPSKIASGRVIVKPNIEGFEENSVEFDDGSIADDVDAVILCTGYSFDFKILEEGRLVTVFPENDAHLYKYMFPTKLSDHNTLAMIGYVQPLGSVFPIAEMQSRLYFSVLTGHAKLPTSMDMIAELEWNRCQMSLTFVKSRRHTMEVNFIGYMDELAEIIDARPNIWNLLTSDFHLGLQVLFGPCTAYQYRLQGPHKWPDARTAILNTNKRMFYPNTQSSYLVHDFFDYLLFAIVFILFYFYVL</sequence>
<dbReference type="GO" id="GO:0005789">
    <property type="term" value="C:endoplasmic reticulum membrane"/>
    <property type="evidence" value="ECO:0007669"/>
    <property type="project" value="UniProtKB-SubCell"/>
</dbReference>
<evidence type="ECO:0000313" key="22">
    <source>
        <dbReference type="Proteomes" id="UP001175271"/>
    </source>
</evidence>
<comment type="caution">
    <text evidence="21">The sequence shown here is derived from an EMBL/GenBank/DDBJ whole genome shotgun (WGS) entry which is preliminary data.</text>
</comment>
<name>A0AA39GZE5_9BILA</name>
<evidence type="ECO:0000256" key="6">
    <source>
        <dbReference type="ARBA" id="ARBA00022824"/>
    </source>
</evidence>